<dbReference type="EMBL" id="LR900098">
    <property type="protein sequence ID" value="CAD7244196.1"/>
    <property type="molecule type" value="Genomic_DNA"/>
</dbReference>
<dbReference type="GO" id="GO:0000139">
    <property type="term" value="C:Golgi membrane"/>
    <property type="evidence" value="ECO:0007669"/>
    <property type="project" value="InterPro"/>
</dbReference>
<organism evidence="3">
    <name type="scientific">Darwinula stevensoni</name>
    <dbReference type="NCBI Taxonomy" id="69355"/>
    <lineage>
        <taxon>Eukaryota</taxon>
        <taxon>Metazoa</taxon>
        <taxon>Ecdysozoa</taxon>
        <taxon>Arthropoda</taxon>
        <taxon>Crustacea</taxon>
        <taxon>Oligostraca</taxon>
        <taxon>Ostracoda</taxon>
        <taxon>Podocopa</taxon>
        <taxon>Podocopida</taxon>
        <taxon>Darwinulocopina</taxon>
        <taxon>Darwinuloidea</taxon>
        <taxon>Darwinulidae</taxon>
        <taxon>Darwinula</taxon>
    </lineage>
</organism>
<dbReference type="EMBL" id="CAJPEV010000581">
    <property type="protein sequence ID" value="CAG0886661.1"/>
    <property type="molecule type" value="Genomic_DNA"/>
</dbReference>
<dbReference type="OrthoDB" id="68581at2759"/>
<evidence type="ECO:0000259" key="2">
    <source>
        <dbReference type="Pfam" id="PF10277"/>
    </source>
</evidence>
<feature type="transmembrane region" description="Helical" evidence="1">
    <location>
        <begin position="73"/>
        <end position="97"/>
    </location>
</feature>
<dbReference type="Proteomes" id="UP000677054">
    <property type="component" value="Unassembled WGS sequence"/>
</dbReference>
<dbReference type="PANTHER" id="PTHR12892">
    <property type="entry name" value="FGF RECEPTOR ACTIVATING PROTEIN 1"/>
    <property type="match status" value="1"/>
</dbReference>
<dbReference type="InterPro" id="IPR039545">
    <property type="entry name" value="PGAP2"/>
</dbReference>
<dbReference type="PANTHER" id="PTHR12892:SF17">
    <property type="entry name" value="POST-GPI ATTACHMENT TO PROTEINS FACTOR 2-LIKE"/>
    <property type="match status" value="1"/>
</dbReference>
<feature type="domain" description="CWH43-like N-terminal" evidence="2">
    <location>
        <begin position="18"/>
        <end position="238"/>
    </location>
</feature>
<dbReference type="GO" id="GO:0005789">
    <property type="term" value="C:endoplasmic reticulum membrane"/>
    <property type="evidence" value="ECO:0007669"/>
    <property type="project" value="TreeGrafter"/>
</dbReference>
<feature type="transmembrane region" description="Helical" evidence="1">
    <location>
        <begin position="183"/>
        <end position="202"/>
    </location>
</feature>
<feature type="transmembrane region" description="Helical" evidence="1">
    <location>
        <begin position="149"/>
        <end position="171"/>
    </location>
</feature>
<dbReference type="InterPro" id="IPR019402">
    <property type="entry name" value="CWH43_N"/>
</dbReference>
<feature type="transmembrane region" description="Helical" evidence="1">
    <location>
        <begin position="208"/>
        <end position="229"/>
    </location>
</feature>
<sequence>MTELEMVHLSSHHIIISFPHLALSAFFTTFLGCTLCLISAYIMYGRRICDTDCGAYNIWPSISAVTGVIPQRYFWRACVAFWLFPRLLLVAAYNSFFAKSTFQVSKSSQANYSRLRRVALCVHILEVVSFVGGNFIANKENYPYHEKCFIVYTAASETYMLLHLLLIWKVSARNSLRAPRIQWRCLKIVIACTTILFTAFILHRKTCLNYAFSVFSLMEYLIALTHTIFHSSSVLDFSEEVLVLGVPVDSHKSCLMKEHKG</sequence>
<evidence type="ECO:0000256" key="1">
    <source>
        <dbReference type="SAM" id="Phobius"/>
    </source>
</evidence>
<evidence type="ECO:0000313" key="3">
    <source>
        <dbReference type="EMBL" id="CAD7244196.1"/>
    </source>
</evidence>
<feature type="transmembrane region" description="Helical" evidence="1">
    <location>
        <begin position="21"/>
        <end position="44"/>
    </location>
</feature>
<dbReference type="GO" id="GO:0006506">
    <property type="term" value="P:GPI anchor biosynthetic process"/>
    <property type="evidence" value="ECO:0007669"/>
    <property type="project" value="TreeGrafter"/>
</dbReference>
<keyword evidence="1" id="KW-0472">Membrane</keyword>
<proteinExistence type="predicted"/>
<dbReference type="AlphaFoldDB" id="A0A7R9A636"/>
<dbReference type="Pfam" id="PF10277">
    <property type="entry name" value="Frag1"/>
    <property type="match status" value="1"/>
</dbReference>
<reference evidence="3" key="1">
    <citation type="submission" date="2020-11" db="EMBL/GenBank/DDBJ databases">
        <authorList>
            <person name="Tran Van P."/>
        </authorList>
    </citation>
    <scope>NUCLEOTIDE SEQUENCE</scope>
</reference>
<gene>
    <name evidence="3" type="ORF">DSTB1V02_LOCUS4097</name>
</gene>
<keyword evidence="1" id="KW-0812">Transmembrane</keyword>
<evidence type="ECO:0000313" key="4">
    <source>
        <dbReference type="Proteomes" id="UP000677054"/>
    </source>
</evidence>
<accession>A0A7R9A636</accession>
<name>A0A7R9A636_9CRUS</name>
<keyword evidence="4" id="KW-1185">Reference proteome</keyword>
<feature type="transmembrane region" description="Helical" evidence="1">
    <location>
        <begin position="118"/>
        <end position="137"/>
    </location>
</feature>
<keyword evidence="1" id="KW-1133">Transmembrane helix</keyword>
<protein>
    <recommendedName>
        <fullName evidence="2">CWH43-like N-terminal domain-containing protein</fullName>
    </recommendedName>
</protein>